<feature type="compositionally biased region" description="Low complexity" evidence="11">
    <location>
        <begin position="513"/>
        <end position="536"/>
    </location>
</feature>
<feature type="compositionally biased region" description="Basic and acidic residues" evidence="11">
    <location>
        <begin position="1053"/>
        <end position="1062"/>
    </location>
</feature>
<evidence type="ECO:0000256" key="2">
    <source>
        <dbReference type="ARBA" id="ARBA00008926"/>
    </source>
</evidence>
<dbReference type="EMBL" id="CAJPDS010000060">
    <property type="protein sequence ID" value="CAF9931621.1"/>
    <property type="molecule type" value="Genomic_DNA"/>
</dbReference>
<dbReference type="GO" id="GO:0003723">
    <property type="term" value="F:RNA binding"/>
    <property type="evidence" value="ECO:0007669"/>
    <property type="project" value="TreeGrafter"/>
</dbReference>
<dbReference type="PANTHER" id="PTHR23198">
    <property type="entry name" value="NUCLEOPORIN"/>
    <property type="match status" value="1"/>
</dbReference>
<evidence type="ECO:0000256" key="4">
    <source>
        <dbReference type="ARBA" id="ARBA00022737"/>
    </source>
</evidence>
<feature type="region of interest" description="Disordered" evidence="11">
    <location>
        <begin position="329"/>
        <end position="486"/>
    </location>
</feature>
<dbReference type="FunFam" id="3.30.1610.10:FF:000003">
    <property type="entry name" value="Nucleoporin SONB, putative"/>
    <property type="match status" value="1"/>
</dbReference>
<keyword evidence="8" id="KW-0811">Translocation</keyword>
<feature type="region of interest" description="Disordered" evidence="11">
    <location>
        <begin position="1120"/>
        <end position="1169"/>
    </location>
</feature>
<feature type="compositionally biased region" description="Low complexity" evidence="11">
    <location>
        <begin position="361"/>
        <end position="382"/>
    </location>
</feature>
<dbReference type="GO" id="GO:0034398">
    <property type="term" value="P:telomere tethering at nuclear periphery"/>
    <property type="evidence" value="ECO:0007669"/>
    <property type="project" value="TreeGrafter"/>
</dbReference>
<feature type="domain" description="Peptidase S59" evidence="12">
    <location>
        <begin position="896"/>
        <end position="1038"/>
    </location>
</feature>
<comment type="similarity">
    <text evidence="2">Belongs to the nucleoporin GLFG family.</text>
</comment>
<dbReference type="GO" id="GO:0008139">
    <property type="term" value="F:nuclear localization sequence binding"/>
    <property type="evidence" value="ECO:0007669"/>
    <property type="project" value="TreeGrafter"/>
</dbReference>
<feature type="region of interest" description="Disordered" evidence="11">
    <location>
        <begin position="1049"/>
        <end position="1105"/>
    </location>
</feature>
<protein>
    <recommendedName>
        <fullName evidence="12">Peptidase S59 domain-containing protein</fullName>
    </recommendedName>
</protein>
<dbReference type="GO" id="GO:0051028">
    <property type="term" value="P:mRNA transport"/>
    <property type="evidence" value="ECO:0007669"/>
    <property type="project" value="UniProtKB-KW"/>
</dbReference>
<feature type="compositionally biased region" description="Polar residues" evidence="11">
    <location>
        <begin position="468"/>
        <end position="480"/>
    </location>
</feature>
<evidence type="ECO:0000256" key="1">
    <source>
        <dbReference type="ARBA" id="ARBA00004567"/>
    </source>
</evidence>
<keyword evidence="5" id="KW-0068">Autocatalytic cleavage</keyword>
<feature type="compositionally biased region" description="Polar residues" evidence="11">
    <location>
        <begin position="806"/>
        <end position="842"/>
    </location>
</feature>
<feature type="compositionally biased region" description="Basic and acidic residues" evidence="11">
    <location>
        <begin position="1287"/>
        <end position="1297"/>
    </location>
</feature>
<dbReference type="InterPro" id="IPR025574">
    <property type="entry name" value="Nucleoporin_FG_rpt"/>
</dbReference>
<feature type="compositionally biased region" description="Polar residues" evidence="11">
    <location>
        <begin position="542"/>
        <end position="561"/>
    </location>
</feature>
<dbReference type="FunFam" id="1.10.10.2360:FF:000001">
    <property type="entry name" value="Nuclear pore complex protein Nup98-Nup96"/>
    <property type="match status" value="1"/>
</dbReference>
<dbReference type="GO" id="GO:0044614">
    <property type="term" value="C:nuclear pore cytoplasmic filaments"/>
    <property type="evidence" value="ECO:0007669"/>
    <property type="project" value="TreeGrafter"/>
</dbReference>
<reference evidence="13" key="1">
    <citation type="submission" date="2021-03" db="EMBL/GenBank/DDBJ databases">
        <authorList>
            <person name="Tagirdzhanova G."/>
        </authorList>
    </citation>
    <scope>NUCLEOTIDE SEQUENCE</scope>
</reference>
<dbReference type="Pfam" id="PF12110">
    <property type="entry name" value="Nup96"/>
    <property type="match status" value="1"/>
</dbReference>
<organism evidence="13 14">
    <name type="scientific">Heterodermia speciosa</name>
    <dbReference type="NCBI Taxonomy" id="116794"/>
    <lineage>
        <taxon>Eukaryota</taxon>
        <taxon>Fungi</taxon>
        <taxon>Dikarya</taxon>
        <taxon>Ascomycota</taxon>
        <taxon>Pezizomycotina</taxon>
        <taxon>Lecanoromycetes</taxon>
        <taxon>OSLEUM clade</taxon>
        <taxon>Lecanoromycetidae</taxon>
        <taxon>Caliciales</taxon>
        <taxon>Physciaceae</taxon>
        <taxon>Heterodermia</taxon>
    </lineage>
</organism>
<feature type="region of interest" description="Disordered" evidence="11">
    <location>
        <begin position="1283"/>
        <end position="1321"/>
    </location>
</feature>
<evidence type="ECO:0000256" key="6">
    <source>
        <dbReference type="ARBA" id="ARBA00022816"/>
    </source>
</evidence>
<feature type="compositionally biased region" description="Low complexity" evidence="11">
    <location>
        <begin position="885"/>
        <end position="896"/>
    </location>
</feature>
<dbReference type="Pfam" id="PF13634">
    <property type="entry name" value="Nucleoporin_FG"/>
    <property type="match status" value="3"/>
</dbReference>
<evidence type="ECO:0000256" key="8">
    <source>
        <dbReference type="ARBA" id="ARBA00023010"/>
    </source>
</evidence>
<dbReference type="PROSITE" id="PS51434">
    <property type="entry name" value="NUP_C"/>
    <property type="match status" value="1"/>
</dbReference>
<dbReference type="Pfam" id="PF04096">
    <property type="entry name" value="Nucleoporin2"/>
    <property type="match status" value="1"/>
</dbReference>
<dbReference type="InterPro" id="IPR037665">
    <property type="entry name" value="Nucleoporin_S59-like"/>
</dbReference>
<feature type="region of interest" description="Disordered" evidence="11">
    <location>
        <begin position="792"/>
        <end position="917"/>
    </location>
</feature>
<comment type="subcellular location">
    <subcellularLocation>
        <location evidence="1">Nucleus</location>
        <location evidence="1">Nuclear pore complex</location>
    </subcellularLocation>
</comment>
<feature type="compositionally biased region" description="Low complexity" evidence="11">
    <location>
        <begin position="562"/>
        <end position="600"/>
    </location>
</feature>
<dbReference type="Gene3D" id="3.30.1610.10">
    <property type="entry name" value="Peptidase S59, nucleoporin"/>
    <property type="match status" value="1"/>
</dbReference>
<feature type="compositionally biased region" description="Polar residues" evidence="11">
    <location>
        <begin position="183"/>
        <end position="193"/>
    </location>
</feature>
<feature type="compositionally biased region" description="Low complexity" evidence="11">
    <location>
        <begin position="9"/>
        <end position="20"/>
    </location>
</feature>
<evidence type="ECO:0000313" key="13">
    <source>
        <dbReference type="EMBL" id="CAF9931621.1"/>
    </source>
</evidence>
<dbReference type="InterPro" id="IPR007230">
    <property type="entry name" value="Nup98_auto-Pept-S59_dom"/>
</dbReference>
<feature type="region of interest" description="Disordered" evidence="11">
    <location>
        <begin position="124"/>
        <end position="145"/>
    </location>
</feature>
<dbReference type="GO" id="GO:0006405">
    <property type="term" value="P:RNA export from nucleus"/>
    <property type="evidence" value="ECO:0007669"/>
    <property type="project" value="TreeGrafter"/>
</dbReference>
<dbReference type="Gene3D" id="1.10.10.2360">
    <property type="match status" value="1"/>
</dbReference>
<evidence type="ECO:0000256" key="10">
    <source>
        <dbReference type="ARBA" id="ARBA00023242"/>
    </source>
</evidence>
<keyword evidence="3" id="KW-0813">Transport</keyword>
<dbReference type="Proteomes" id="UP000664521">
    <property type="component" value="Unassembled WGS sequence"/>
</dbReference>
<feature type="region of interest" description="Disordered" evidence="11">
    <location>
        <begin position="179"/>
        <end position="206"/>
    </location>
</feature>
<dbReference type="Gene3D" id="1.25.40.690">
    <property type="match status" value="1"/>
</dbReference>
<keyword evidence="9" id="KW-0906">Nuclear pore complex</keyword>
<feature type="region of interest" description="Disordered" evidence="11">
    <location>
        <begin position="1230"/>
        <end position="1268"/>
    </location>
</feature>
<dbReference type="GO" id="GO:0006606">
    <property type="term" value="P:protein import into nucleus"/>
    <property type="evidence" value="ECO:0007669"/>
    <property type="project" value="TreeGrafter"/>
</dbReference>
<evidence type="ECO:0000256" key="7">
    <source>
        <dbReference type="ARBA" id="ARBA00022927"/>
    </source>
</evidence>
<keyword evidence="6" id="KW-0509">mRNA transport</keyword>
<keyword evidence="4" id="KW-0677">Repeat</keyword>
<feature type="compositionally biased region" description="Polar residues" evidence="11">
    <location>
        <begin position="1063"/>
        <end position="1104"/>
    </location>
</feature>
<feature type="compositionally biased region" description="Polar residues" evidence="11">
    <location>
        <begin position="1244"/>
        <end position="1253"/>
    </location>
</feature>
<feature type="compositionally biased region" description="Low complexity" evidence="11">
    <location>
        <begin position="432"/>
        <end position="464"/>
    </location>
</feature>
<keyword evidence="10" id="KW-0539">Nucleus</keyword>
<dbReference type="GO" id="GO:0017056">
    <property type="term" value="F:structural constituent of nuclear pore"/>
    <property type="evidence" value="ECO:0007669"/>
    <property type="project" value="InterPro"/>
</dbReference>
<comment type="caution">
    <text evidence="13">The sequence shown here is derived from an EMBL/GenBank/DDBJ whole genome shotgun (WGS) entry which is preliminary data.</text>
</comment>
<dbReference type="InterPro" id="IPR036903">
    <property type="entry name" value="Nup98_auto-Pept-S59_dom_sf"/>
</dbReference>
<name>A0A8H3FVT7_9LECA</name>
<dbReference type="OrthoDB" id="3797628at2759"/>
<gene>
    <name evidence="13" type="ORF">HETSPECPRED_008146</name>
</gene>
<evidence type="ECO:0000256" key="11">
    <source>
        <dbReference type="SAM" id="MobiDB-lite"/>
    </source>
</evidence>
<proteinExistence type="inferred from homology"/>
<feature type="compositionally biased region" description="Acidic residues" evidence="11">
    <location>
        <begin position="1123"/>
        <end position="1132"/>
    </location>
</feature>
<evidence type="ECO:0000256" key="3">
    <source>
        <dbReference type="ARBA" id="ARBA00022448"/>
    </source>
</evidence>
<accession>A0A8H3FVT7</accession>
<evidence type="ECO:0000259" key="12">
    <source>
        <dbReference type="PROSITE" id="PS51434"/>
    </source>
</evidence>
<feature type="region of interest" description="Disordered" evidence="11">
    <location>
        <begin position="1"/>
        <end position="46"/>
    </location>
</feature>
<sequence length="1968" mass="211176">MSIFGSFGQSNTNNQQQPSTGFGGFGSNTTGTGFGQPANTGFGSNNNNSGGGLFGASNANNNTNTGFGGFGATTTSSSPFGANRNAFGTATTTSGGGLFGTSNTATAGSSTAFGGFGTNQPSNTNSIFGGGAPKPAFGTSNTTGTSIFGGGSGGNTFGTTNNSTSGGFGGGALGTALGTNTTECQGTGSTPFSPFQEKEGTGPTTNHYQSITFMPPYKNFSLDELRLADYNQGRRFGNASNQAGAFGFSGFGAQTNNTATNPFGGQTNNTSSPFGMGNQTSNTFGTNNNSGGLFGAKPAGGGLFGANNATSSQPTNNVFGATASNPPAFGGFGTNASQQQPKPGAFPFGNNANTGGGFGGNTTAFGTNNTTNTSGGIFGSSNQNNAPFGSGQQPQQPASNPFGSTFGTNQNQNQSSAPAFGGFGQNQESKPSGLFGTSNNNTNNAGTGLFGSTSQNNQQQPSGGSIFGANNNQQQPTGSNFFKPAATGSGLFGSNTTSNANNAGGNIFGGLGTNDNANQGQQNQGGLFGTNNQQQQKPPLFSTGSTTNPFGASNNSQQQPAGNPLFSNSNNNQQQQPGGLFGNNSTNLSNSLSGSQQQNQLLAPQTLQASLLDSNPWGSASIFSGLPPPPTQNVGPLATPISAAKSKKQSILHPNYKINPYQSQSRLVTPRRGYGFTYSTYGTPSSISSNASTPGGFSGSLLHSSIGRGLGKSLSTSNLRRTFESNGDSILSPGAFSAGSSRYSGAGSLKKLTIDRSLRTDLFANEANLALPSPDKNDLSKQPGILKKKVSFDTNTVGGNGNGSSQDANQVNGFPSNEVNHNATPSAQEQGFLRSSSRNNIGKVNGAKPNGVVPPPEMEQVKGNELAIVPEDGSPEPSTSDSSRPPAQADQNDPQPGSYYMRPSREELDRMSQEQKSRVKNFEIGREGCGHVIFDPPVDLTNVPLDEIFDNIAVITLRSLTVYADSSKKPQRGKGLNVPSTIYLKNSWPRNSDRKTPTYEKSGLRFNKHVERLRKVGGTEFVRYEKDTGVWVFKVPHFTTYGFDYDDNESEGDSLHTSKMSEDPNTPTPKSRAVRNQSTLSELTPLQDSTASTDMPSYVSSSPDDTFEFRKKKMLPGAFDDVPAVDEDEDMEVTQQDEISFLDGRSATSPSDSGDDEPTEIQASNHHGEDHALRVHDDDIEMVGAFPVTDLGLPKSILKASHQTLDGAGTPKPLSLSIQDDWADQLQKTISPRKQDRQALRGSQAYTSGNQGIEQEETPKPPLREKSGDKDIATSIDIMNSLFGQEQLRRSQRDAKQPSKGKGFEWPYPKRSKTYDSKDMDDNERAFHDSYKPSWGVGSILMYSKSNQLGQTMDKSTQTGAVALKEIGTFSSDGGEIALAKLVAPEDLLPESLRMQRINTEIELDHGVPHAKVLQIPFKDLASSVEKDCYREQAVWHLASILFDEIGSDAYAGLPAGDPSAFESRIRRDNFSRFWEELCQSSARDAVSAAPTAEERALAYLSANNIVEACDALAQGKDFRLSILVSQIGGDEIMREDMATQIHEWRELNVLSEVTEPIRALYELLAGNTCICEGKKGPLEDRARTFAISDRFKLDWKRAFGLRLWYAIQAYEPIEAAVQKFSDDLNSDERKRPLPWFIEENVSQGWEDPAPNSRQDLLWSLLLLYASSKGSGNAPALADVAAPHNSTGNPLNARLSFQLYHVLALRFPQSDINKADQLTWDFATQFESSGEWLWALYAVLHLTDPKQRKTAIQSLLAHHASSIQDAEYDTLATEFKIPPSWIWSAKALLARSKEDPVAEVECLIRADDMNEAHAVLCRTVAPKAVIEQDYTTLRSLLEAFEQREQVRDWELGGQIYESFIWLMETDNGTMDEREKVQLIAALLDSLPGKQEKEMEFLEKVAVKEMGRVVGEMAVKERDKKGHILMKEREKQDIAKDKILHLPLLEDGYLKHTLSLSYDYYGAVMAGAR</sequence>
<evidence type="ECO:0000256" key="5">
    <source>
        <dbReference type="ARBA" id="ARBA00022813"/>
    </source>
</evidence>
<feature type="compositionally biased region" description="Polar residues" evidence="11">
    <location>
        <begin position="383"/>
        <end position="417"/>
    </location>
</feature>
<evidence type="ECO:0000313" key="14">
    <source>
        <dbReference type="Proteomes" id="UP000664521"/>
    </source>
</evidence>
<dbReference type="InterPro" id="IPR021967">
    <property type="entry name" value="Nup98_C"/>
</dbReference>
<feature type="region of interest" description="Disordered" evidence="11">
    <location>
        <begin position="510"/>
        <end position="600"/>
    </location>
</feature>
<dbReference type="GO" id="GO:0000973">
    <property type="term" value="P:post-transcriptional tethering of RNA polymerase II gene DNA at nuclear periphery"/>
    <property type="evidence" value="ECO:0007669"/>
    <property type="project" value="TreeGrafter"/>
</dbReference>
<keyword evidence="14" id="KW-1185">Reference proteome</keyword>
<feature type="compositionally biased region" description="Basic and acidic residues" evidence="11">
    <location>
        <begin position="1257"/>
        <end position="1268"/>
    </location>
</feature>
<dbReference type="SUPFAM" id="SSF82215">
    <property type="entry name" value="C-terminal autoproteolytic domain of nucleoporin nup98"/>
    <property type="match status" value="1"/>
</dbReference>
<keyword evidence="7" id="KW-0653">Protein transport</keyword>
<evidence type="ECO:0000256" key="9">
    <source>
        <dbReference type="ARBA" id="ARBA00023132"/>
    </source>
</evidence>
<dbReference type="PANTHER" id="PTHR23198:SF6">
    <property type="entry name" value="NUCLEAR PORE COMPLEX PROTEIN NUP98-NUP96"/>
    <property type="match status" value="1"/>
</dbReference>
<feature type="compositionally biased region" description="Basic and acidic residues" evidence="11">
    <location>
        <begin position="903"/>
        <end position="917"/>
    </location>
</feature>